<organism evidence="1 2">
    <name type="scientific">Caballeronia sordidicola</name>
    <name type="common">Burkholderia sordidicola</name>
    <dbReference type="NCBI Taxonomy" id="196367"/>
    <lineage>
        <taxon>Bacteria</taxon>
        <taxon>Pseudomonadati</taxon>
        <taxon>Pseudomonadota</taxon>
        <taxon>Betaproteobacteria</taxon>
        <taxon>Burkholderiales</taxon>
        <taxon>Burkholderiaceae</taxon>
        <taxon>Caballeronia</taxon>
    </lineage>
</organism>
<dbReference type="Proteomes" id="UP000214720">
    <property type="component" value="Unassembled WGS sequence"/>
</dbReference>
<sequence length="69" mass="7212">MSFDELKVRSDPLAVRLNNVQPKRMAAVVSSNGSHSAGAAVGADWALRQQYGGFPTVAASSSGTVLMFT</sequence>
<reference evidence="2" key="1">
    <citation type="submission" date="2017-01" db="EMBL/GenBank/DDBJ databases">
        <title>Genome Analysis of Deinococcus marmoris KOPRI26562.</title>
        <authorList>
            <person name="Kim J.H."/>
            <person name="Oh H.-M."/>
        </authorList>
    </citation>
    <scope>NUCLEOTIDE SEQUENCE [LARGE SCALE GENOMIC DNA]</scope>
    <source>
        <strain evidence="2">PAMC 26633</strain>
    </source>
</reference>
<comment type="caution">
    <text evidence="1">The sequence shown here is derived from an EMBL/GenBank/DDBJ whole genome shotgun (WGS) entry which is preliminary data.</text>
</comment>
<dbReference type="EMBL" id="MTHB01000159">
    <property type="protein sequence ID" value="OXC75920.1"/>
    <property type="molecule type" value="Genomic_DNA"/>
</dbReference>
<proteinExistence type="predicted"/>
<evidence type="ECO:0000313" key="2">
    <source>
        <dbReference type="Proteomes" id="UP000214720"/>
    </source>
</evidence>
<gene>
    <name evidence="1" type="ORF">BSU04_24700</name>
</gene>
<name>A0A226WYT2_CABSO</name>
<accession>A0A226WYT2</accession>
<dbReference type="AlphaFoldDB" id="A0A226WYT2"/>
<dbReference type="RefSeq" id="WP_089162820.1">
    <property type="nucleotide sequence ID" value="NZ_MTHB01000159.1"/>
</dbReference>
<protein>
    <submittedName>
        <fullName evidence="1">Uncharacterized protein</fullName>
    </submittedName>
</protein>
<evidence type="ECO:0000313" key="1">
    <source>
        <dbReference type="EMBL" id="OXC75920.1"/>
    </source>
</evidence>